<reference evidence="3 4" key="1">
    <citation type="submission" date="2021-04" db="EMBL/GenBank/DDBJ databases">
        <authorList>
            <person name="Pira H."/>
            <person name="Risdian C."/>
            <person name="Wink J."/>
        </authorList>
    </citation>
    <scope>NUCLEOTIDE SEQUENCE [LARGE SCALE GENOMIC DNA]</scope>
    <source>
        <strain evidence="3 4">WHA3</strain>
    </source>
</reference>
<name>A0ABS6SGE9_9SPHN</name>
<dbReference type="RefSeq" id="WP_218446345.1">
    <property type="nucleotide sequence ID" value="NZ_JAGSPA010000004.1"/>
</dbReference>
<evidence type="ECO:0000313" key="3">
    <source>
        <dbReference type="EMBL" id="MBV7257495.1"/>
    </source>
</evidence>
<keyword evidence="1" id="KW-0732">Signal</keyword>
<keyword evidence="4" id="KW-1185">Reference proteome</keyword>
<evidence type="ECO:0000256" key="1">
    <source>
        <dbReference type="SAM" id="SignalP"/>
    </source>
</evidence>
<evidence type="ECO:0000313" key="4">
    <source>
        <dbReference type="Proteomes" id="UP000722336"/>
    </source>
</evidence>
<feature type="chain" id="PRO_5046153317" evidence="1">
    <location>
        <begin position="41"/>
        <end position="487"/>
    </location>
</feature>
<proteinExistence type="predicted"/>
<dbReference type="EMBL" id="JAGSPA010000004">
    <property type="protein sequence ID" value="MBV7257495.1"/>
    <property type="molecule type" value="Genomic_DNA"/>
</dbReference>
<feature type="domain" description="Amidohydrolase-related" evidence="2">
    <location>
        <begin position="103"/>
        <end position="461"/>
    </location>
</feature>
<evidence type="ECO:0000259" key="2">
    <source>
        <dbReference type="Pfam" id="PF01979"/>
    </source>
</evidence>
<protein>
    <submittedName>
        <fullName evidence="3">Amidohydrolase family protein</fullName>
    </submittedName>
</protein>
<organism evidence="3 4">
    <name type="scientific">Pacificimonas pallii</name>
    <dbReference type="NCBI Taxonomy" id="2827236"/>
    <lineage>
        <taxon>Bacteria</taxon>
        <taxon>Pseudomonadati</taxon>
        <taxon>Pseudomonadota</taxon>
        <taxon>Alphaproteobacteria</taxon>
        <taxon>Sphingomonadales</taxon>
        <taxon>Sphingosinicellaceae</taxon>
        <taxon>Pacificimonas</taxon>
    </lineage>
</organism>
<sequence>MAVTEWVARDLAGLARRSRRGILVMAAMFASLLMAQAAQAREAVPAGGDVTAIMAGQIIDGRGGEPIRDGVIVIRGKLIEAVGSRADVVIPPGATIVDASAETVLPGLIDTHGHLNLRYGAAGLDGVSGLNAQGQAPGAEQMLYMVRDARASLLSGVTTMRMVSAGTEDNPVDLFIREGIEKGIVPGPRIIYGGTGLTPTGGHGGSDSWVDGPWEAKKKVRREALAGAEWLKILLLDLSPTETMYTDEELRAIIGEAHRWGMKVTVHATGRWGSSIKQAVLAGADNIEHARPMTREIIDLLVKHDVSVSLTPLVYVGFRPDESTWDYLDNVATGPADWIEYGRKHYFEYLEKNPEVRTVDRPYEDGESHRAKRDFFPSNKTQQGQALAAFNAGVRVTLGLDTLYYGAIGNSIEYLIEGGFKPMDAIRAGTAVSAEAIGYGDRIGTLEPGKYADLISLRADPLTERWAWHKINLVYKEGVRKDTLSWK</sequence>
<dbReference type="Proteomes" id="UP000722336">
    <property type="component" value="Unassembled WGS sequence"/>
</dbReference>
<comment type="caution">
    <text evidence="3">The sequence shown here is derived from an EMBL/GenBank/DDBJ whole genome shotgun (WGS) entry which is preliminary data.</text>
</comment>
<dbReference type="PANTHER" id="PTHR43135:SF3">
    <property type="entry name" value="ALPHA-D-RIBOSE 1-METHYLPHOSPHONATE 5-TRIPHOSPHATE DIPHOSPHATASE"/>
    <property type="match status" value="1"/>
</dbReference>
<dbReference type="PANTHER" id="PTHR43135">
    <property type="entry name" value="ALPHA-D-RIBOSE 1-METHYLPHOSPHONATE 5-TRIPHOSPHATE DIPHOSPHATASE"/>
    <property type="match status" value="1"/>
</dbReference>
<dbReference type="Pfam" id="PF01979">
    <property type="entry name" value="Amidohydro_1"/>
    <property type="match status" value="1"/>
</dbReference>
<dbReference type="InterPro" id="IPR006680">
    <property type="entry name" value="Amidohydro-rel"/>
</dbReference>
<feature type="signal peptide" evidence="1">
    <location>
        <begin position="1"/>
        <end position="40"/>
    </location>
</feature>
<gene>
    <name evidence="3" type="ORF">KCG44_11925</name>
</gene>
<accession>A0ABS6SGE9</accession>
<dbReference type="InterPro" id="IPR051781">
    <property type="entry name" value="Metallo-dep_Hydrolase"/>
</dbReference>